<dbReference type="EMBL" id="OZ034815">
    <property type="protein sequence ID" value="CAL1370417.1"/>
    <property type="molecule type" value="Genomic_DNA"/>
</dbReference>
<keyword evidence="2" id="KW-1185">Reference proteome</keyword>
<evidence type="ECO:0000313" key="2">
    <source>
        <dbReference type="Proteomes" id="UP001497516"/>
    </source>
</evidence>
<dbReference type="AlphaFoldDB" id="A0AAV2DAX8"/>
<dbReference type="Proteomes" id="UP001497516">
    <property type="component" value="Chromosome 2"/>
</dbReference>
<protein>
    <submittedName>
        <fullName evidence="1">Uncharacterized protein</fullName>
    </submittedName>
</protein>
<accession>A0AAV2DAX8</accession>
<evidence type="ECO:0000313" key="1">
    <source>
        <dbReference type="EMBL" id="CAL1370417.1"/>
    </source>
</evidence>
<name>A0AAV2DAX8_9ROSI</name>
<sequence length="70" mass="7323">MKSALPRVLLDGYLVMASSLLVIGEDALAVSHPLYLIGGAVKLSGDSHIMCLEAIHSLLEVWFGGSGSDP</sequence>
<gene>
    <name evidence="1" type="ORF">LTRI10_LOCUS12546</name>
</gene>
<organism evidence="1 2">
    <name type="scientific">Linum trigynum</name>
    <dbReference type="NCBI Taxonomy" id="586398"/>
    <lineage>
        <taxon>Eukaryota</taxon>
        <taxon>Viridiplantae</taxon>
        <taxon>Streptophyta</taxon>
        <taxon>Embryophyta</taxon>
        <taxon>Tracheophyta</taxon>
        <taxon>Spermatophyta</taxon>
        <taxon>Magnoliopsida</taxon>
        <taxon>eudicotyledons</taxon>
        <taxon>Gunneridae</taxon>
        <taxon>Pentapetalae</taxon>
        <taxon>rosids</taxon>
        <taxon>fabids</taxon>
        <taxon>Malpighiales</taxon>
        <taxon>Linaceae</taxon>
        <taxon>Linum</taxon>
    </lineage>
</organism>
<proteinExistence type="predicted"/>
<reference evidence="1 2" key="1">
    <citation type="submission" date="2024-04" db="EMBL/GenBank/DDBJ databases">
        <authorList>
            <person name="Fracassetti M."/>
        </authorList>
    </citation>
    <scope>NUCLEOTIDE SEQUENCE [LARGE SCALE GENOMIC DNA]</scope>
</reference>